<comment type="caution">
    <text evidence="1">The sequence shown here is derived from an EMBL/GenBank/DDBJ whole genome shotgun (WGS) entry which is preliminary data.</text>
</comment>
<reference evidence="1 2" key="1">
    <citation type="submission" date="2019-03" db="EMBL/GenBank/DDBJ databases">
        <title>New insights into Acidothiobacillus thiooxidans sulfur metabolism through coupled gene expression, solution geochemistry, microscopy and spectroscopy analyses.</title>
        <authorList>
            <person name="Camacho D."/>
            <person name="Frazao R."/>
            <person name="Fouillen A."/>
            <person name="Nanci A."/>
            <person name="Lang B.F."/>
            <person name="Apte S.C."/>
            <person name="Baron C."/>
            <person name="Warren L.A."/>
        </authorList>
    </citation>
    <scope>NUCLEOTIDE SEQUENCE [LARGE SCALE GENOMIC DNA]</scope>
    <source>
        <strain evidence="1 2">ATCC 19377</strain>
    </source>
</reference>
<protein>
    <submittedName>
        <fullName evidence="1">Uncharacterized protein</fullName>
    </submittedName>
</protein>
<sequence>MLQKGRIPAHVQVFHHEVRDTGGLQCIQHVVNDPFDAPLVHPTELFPTRPFAECQVWRAVAGDFVHEQDERTNGRAVIVIGLTVREGHEVVLGIDVDANRCVDADSRR</sequence>
<accession>A0A543PYD9</accession>
<dbReference type="EMBL" id="SZUV01000034">
    <property type="protein sequence ID" value="TQN49098.1"/>
    <property type="molecule type" value="Genomic_DNA"/>
</dbReference>
<name>A0A543PYD9_ACITH</name>
<dbReference type="Proteomes" id="UP000315403">
    <property type="component" value="Unassembled WGS sequence"/>
</dbReference>
<organism evidence="1 2">
    <name type="scientific">Acidithiobacillus thiooxidans ATCC 19377</name>
    <dbReference type="NCBI Taxonomy" id="637390"/>
    <lineage>
        <taxon>Bacteria</taxon>
        <taxon>Pseudomonadati</taxon>
        <taxon>Pseudomonadota</taxon>
        <taxon>Acidithiobacillia</taxon>
        <taxon>Acidithiobacillales</taxon>
        <taxon>Acidithiobacillaceae</taxon>
        <taxon>Acidithiobacillus</taxon>
    </lineage>
</organism>
<proteinExistence type="predicted"/>
<evidence type="ECO:0000313" key="2">
    <source>
        <dbReference type="Proteomes" id="UP000315403"/>
    </source>
</evidence>
<dbReference type="AlphaFoldDB" id="A0A543PYD9"/>
<gene>
    <name evidence="1" type="ORF">DLNHIDIE_03585</name>
</gene>
<evidence type="ECO:0000313" key="1">
    <source>
        <dbReference type="EMBL" id="TQN49098.1"/>
    </source>
</evidence>